<dbReference type="GO" id="GO:0003677">
    <property type="term" value="F:DNA binding"/>
    <property type="evidence" value="ECO:0007669"/>
    <property type="project" value="InterPro"/>
</dbReference>
<organism evidence="1 2">
    <name type="scientific">Chryseobacterium viscerum</name>
    <dbReference type="NCBI Taxonomy" id="1037377"/>
    <lineage>
        <taxon>Bacteria</taxon>
        <taxon>Pseudomonadati</taxon>
        <taxon>Bacteroidota</taxon>
        <taxon>Flavobacteriia</taxon>
        <taxon>Flavobacteriales</taxon>
        <taxon>Weeksellaceae</taxon>
        <taxon>Chryseobacterium group</taxon>
        <taxon>Chryseobacterium</taxon>
    </lineage>
</organism>
<dbReference type="Pfam" id="PF13155">
    <property type="entry name" value="Toprim_2"/>
    <property type="match status" value="1"/>
</dbReference>
<dbReference type="EMBL" id="PPEG02000009">
    <property type="protein sequence ID" value="PWN59000.1"/>
    <property type="molecule type" value="Genomic_DNA"/>
</dbReference>
<dbReference type="Gene3D" id="3.90.580.10">
    <property type="entry name" value="Zinc finger, CHC2-type domain"/>
    <property type="match status" value="1"/>
</dbReference>
<evidence type="ECO:0000313" key="1">
    <source>
        <dbReference type="EMBL" id="PWN59000.1"/>
    </source>
</evidence>
<dbReference type="Gene3D" id="3.40.1360.10">
    <property type="match status" value="1"/>
</dbReference>
<proteinExistence type="predicted"/>
<protein>
    <submittedName>
        <fullName evidence="1">DNA primase</fullName>
    </submittedName>
</protein>
<dbReference type="SUPFAM" id="SSF56731">
    <property type="entry name" value="DNA primase core"/>
    <property type="match status" value="1"/>
</dbReference>
<accession>A0A316WKQ8</accession>
<comment type="caution">
    <text evidence="1">The sequence shown here is derived from an EMBL/GenBank/DDBJ whole genome shotgun (WGS) entry which is preliminary data.</text>
</comment>
<evidence type="ECO:0000313" key="2">
    <source>
        <dbReference type="Proteomes" id="UP000236413"/>
    </source>
</evidence>
<gene>
    <name evidence="1" type="ORF">C1634_020515</name>
</gene>
<dbReference type="GO" id="GO:0006260">
    <property type="term" value="P:DNA replication"/>
    <property type="evidence" value="ECO:0007669"/>
    <property type="project" value="InterPro"/>
</dbReference>
<reference evidence="1 2" key="1">
    <citation type="submission" date="2018-04" db="EMBL/GenBank/DDBJ databases">
        <title>Chryseobacterium oncorhynchi 701B-08T from rainbow trout, and Chryseobacterium viscerum 687B-08T from diseased fish.</title>
        <authorList>
            <person name="Jeong J.-J."/>
            <person name="Lee Y.J."/>
            <person name="Pathiraja D."/>
            <person name="Park B."/>
            <person name="Choi I.-G."/>
            <person name="Kim K.D."/>
        </authorList>
    </citation>
    <scope>NUCLEOTIDE SEQUENCE [LARGE SCALE GENOMIC DNA]</scope>
    <source>
        <strain evidence="1 2">687B-08</strain>
    </source>
</reference>
<sequence>MWIKYQELSICNGLKINCSKNRKVVDNLDIISVNIFDGERKKKKIAKNYKMNCKQFNSISLEEVLLSLGHLPAKQNEKEAWYLNPFASESQASFKINKSLNKWYLFSEGIGGNNTDFMKKYLNTSVNGVLLWAENQNFSSFLNQNIPDQKFKSPSKNYEILDVNGIQHPALLEYLRERKVGNQTQFLHEIHYRMNDKNYFGIGFKNDSGGYEIRNKYSKICLGKKDISTIKNGSESLRIFEGFFDFLSFKNVENFLEKEPVDYLILNSVSMIHNIKSSLGNYENIELYFDNDEAGNRAVEIIRNENQSAEDCRVLYSDFKDLNDWMIHKNPLPERQVKQRRR</sequence>
<dbReference type="SUPFAM" id="SSF57783">
    <property type="entry name" value="Zinc beta-ribbon"/>
    <property type="match status" value="1"/>
</dbReference>
<dbReference type="InterPro" id="IPR036977">
    <property type="entry name" value="DNA_primase_Znf_CHC2"/>
</dbReference>
<dbReference type="GO" id="GO:0008270">
    <property type="term" value="F:zinc ion binding"/>
    <property type="evidence" value="ECO:0007669"/>
    <property type="project" value="InterPro"/>
</dbReference>
<name>A0A316WKQ8_9FLAO</name>
<dbReference type="Proteomes" id="UP000236413">
    <property type="component" value="Unassembled WGS sequence"/>
</dbReference>
<dbReference type="AlphaFoldDB" id="A0A316WKQ8"/>